<dbReference type="SUPFAM" id="SSF51905">
    <property type="entry name" value="FAD/NAD(P)-binding domain"/>
    <property type="match status" value="1"/>
</dbReference>
<gene>
    <name evidence="3" type="ordered locus">Sked_36040</name>
</gene>
<dbReference type="HOGENOM" id="CLU_009629_3_1_11"/>
<dbReference type="AlphaFoldDB" id="D1BFI7"/>
<keyword evidence="4" id="KW-1185">Reference proteome</keyword>
<dbReference type="PANTHER" id="PTHR42923:SF3">
    <property type="entry name" value="PROTOPORPHYRINOGEN OXIDASE"/>
    <property type="match status" value="1"/>
</dbReference>
<evidence type="ECO:0000313" key="3">
    <source>
        <dbReference type="EMBL" id="ACZ23490.1"/>
    </source>
</evidence>
<reference evidence="3 4" key="1">
    <citation type="journal article" date="2009" name="Stand. Genomic Sci.">
        <title>Complete genome sequence of Sanguibacter keddieii type strain (ST-74).</title>
        <authorList>
            <person name="Ivanova N."/>
            <person name="Sikorski J."/>
            <person name="Sims D."/>
            <person name="Brettin T."/>
            <person name="Detter J.C."/>
            <person name="Han C."/>
            <person name="Lapidus A."/>
            <person name="Copeland A."/>
            <person name="Glavina Del Rio T."/>
            <person name="Nolan M."/>
            <person name="Chen F."/>
            <person name="Lucas S."/>
            <person name="Tice H."/>
            <person name="Cheng J.F."/>
            <person name="Bruce D."/>
            <person name="Goodwin L."/>
            <person name="Pitluck S."/>
            <person name="Pati A."/>
            <person name="Mavromatis K."/>
            <person name="Chen A."/>
            <person name="Palaniappan K."/>
            <person name="D'haeseleer P."/>
            <person name="Chain P."/>
            <person name="Bristow J."/>
            <person name="Eisen J.A."/>
            <person name="Markowitz V."/>
            <person name="Hugenholtz P."/>
            <person name="Goker M."/>
            <person name="Pukall R."/>
            <person name="Klenk H.P."/>
            <person name="Kyrpides N.C."/>
        </authorList>
    </citation>
    <scope>NUCLEOTIDE SEQUENCE [LARGE SCALE GENOMIC DNA]</scope>
    <source>
        <strain evidence="4">ATCC 51767 / DSM 10542 / NCFB 3025 / ST-74</strain>
    </source>
</reference>
<proteinExistence type="predicted"/>
<dbReference type="Gene3D" id="3.50.50.60">
    <property type="entry name" value="FAD/NAD(P)-binding domain"/>
    <property type="match status" value="1"/>
</dbReference>
<dbReference type="PRINTS" id="PR00411">
    <property type="entry name" value="PNDRDTASEI"/>
</dbReference>
<dbReference type="KEGG" id="ske:Sked_36040"/>
<dbReference type="InterPro" id="IPR036188">
    <property type="entry name" value="FAD/NAD-bd_sf"/>
</dbReference>
<evidence type="ECO:0000313" key="4">
    <source>
        <dbReference type="Proteomes" id="UP000000322"/>
    </source>
</evidence>
<dbReference type="PANTHER" id="PTHR42923">
    <property type="entry name" value="PROTOPORPHYRINOGEN OXIDASE"/>
    <property type="match status" value="1"/>
</dbReference>
<dbReference type="GO" id="GO:0016491">
    <property type="term" value="F:oxidoreductase activity"/>
    <property type="evidence" value="ECO:0007669"/>
    <property type="project" value="InterPro"/>
</dbReference>
<dbReference type="RefSeq" id="WP_012868558.1">
    <property type="nucleotide sequence ID" value="NC_013521.1"/>
</dbReference>
<dbReference type="eggNOG" id="COG1232">
    <property type="taxonomic scope" value="Bacteria"/>
</dbReference>
<dbReference type="Pfam" id="PF01593">
    <property type="entry name" value="Amino_oxidase"/>
    <property type="match status" value="1"/>
</dbReference>
<name>D1BFI7_SANKS</name>
<organism evidence="3 4">
    <name type="scientific">Sanguibacter keddieii (strain ATCC 51767 / DSM 10542 / NCFB 3025 / ST-74)</name>
    <dbReference type="NCBI Taxonomy" id="446469"/>
    <lineage>
        <taxon>Bacteria</taxon>
        <taxon>Bacillati</taxon>
        <taxon>Actinomycetota</taxon>
        <taxon>Actinomycetes</taxon>
        <taxon>Micrococcales</taxon>
        <taxon>Sanguibacteraceae</taxon>
        <taxon>Sanguibacter</taxon>
    </lineage>
</organism>
<evidence type="ECO:0000259" key="2">
    <source>
        <dbReference type="Pfam" id="PF01593"/>
    </source>
</evidence>
<feature type="region of interest" description="Disordered" evidence="1">
    <location>
        <begin position="1"/>
        <end position="32"/>
    </location>
</feature>
<dbReference type="EMBL" id="CP001819">
    <property type="protein sequence ID" value="ACZ23490.1"/>
    <property type="molecule type" value="Genomic_DNA"/>
</dbReference>
<sequence length="531" mass="52979">MPASPDPQQPAALDVAGTSSPDGAEATSLVAAPAGGPSWHDAVVVGGGVAGLVAAHTLVTEGLSPVVVEASATCGGYLARADVGPAGTPVVVDVGAESYASRSQAIGDLVAALGLEAVEPSGLSAWGYVPVGARPDDSTAPSADSAGRAFPLPAAGVLGIPGRPWARDTRRAIGVLGALRASLDRVLPASRVDTSNLASLVRSRLGARVLERLVTPVAGGVHSTDPALLSVDAVAPGLLAAYRRTGSLAAAVLSLRAQAPAGSAVRGLVGGMNQLVAALERSVEHGGQVRRGSGARRLRRVEGAWEVVLSDGAVLRTDRVVVAVGGHAAVALLADHVDVRGAAPVRGTDIRLVTLLLRVPGLSPAPRGTGVLVAPGSDVVAKGTTHASAKWPWLRARLDATLGEDAHVVRLSYGRGGASAPAPVAAGTDAAAADAAFVEQAVRDVQALYAVRLATDDVLSSLVTRWDDALSPPTPEHRERTSRLVDDVAGLGGGGQAAGPGLAVTGAWVAGTGLAAVVPHAQAAARSLGHS</sequence>
<dbReference type="Gene3D" id="1.10.3110.10">
    <property type="entry name" value="protoporphyrinogen ix oxidase, domain 3"/>
    <property type="match status" value="1"/>
</dbReference>
<dbReference type="Proteomes" id="UP000000322">
    <property type="component" value="Chromosome"/>
</dbReference>
<accession>D1BFI7</accession>
<evidence type="ECO:0000256" key="1">
    <source>
        <dbReference type="SAM" id="MobiDB-lite"/>
    </source>
</evidence>
<dbReference type="Gene3D" id="3.90.660.20">
    <property type="entry name" value="Protoporphyrinogen oxidase, mitochondrial, domain 2"/>
    <property type="match status" value="1"/>
</dbReference>
<dbReference type="InterPro" id="IPR002937">
    <property type="entry name" value="Amino_oxidase"/>
</dbReference>
<feature type="domain" description="Amine oxidase" evidence="2">
    <location>
        <begin position="49"/>
        <end position="329"/>
    </location>
</feature>
<protein>
    <submittedName>
        <fullName evidence="3">Protoporphyrinogen oxidase</fullName>
    </submittedName>
</protein>
<dbReference type="SUPFAM" id="SSF54373">
    <property type="entry name" value="FAD-linked reductases, C-terminal domain"/>
    <property type="match status" value="1"/>
</dbReference>
<dbReference type="STRING" id="446469.Sked_36040"/>
<dbReference type="InterPro" id="IPR050464">
    <property type="entry name" value="Zeta_carotene_desat/Oxidored"/>
</dbReference>